<evidence type="ECO:0000313" key="1">
    <source>
        <dbReference type="EMBL" id="KAK0416883.1"/>
    </source>
</evidence>
<organism evidence="1 2">
    <name type="scientific">Steinernema hermaphroditum</name>
    <dbReference type="NCBI Taxonomy" id="289476"/>
    <lineage>
        <taxon>Eukaryota</taxon>
        <taxon>Metazoa</taxon>
        <taxon>Ecdysozoa</taxon>
        <taxon>Nematoda</taxon>
        <taxon>Chromadorea</taxon>
        <taxon>Rhabditida</taxon>
        <taxon>Tylenchina</taxon>
        <taxon>Panagrolaimomorpha</taxon>
        <taxon>Strongyloidoidea</taxon>
        <taxon>Steinernematidae</taxon>
        <taxon>Steinernema</taxon>
    </lineage>
</organism>
<accession>A0AA39M115</accession>
<dbReference type="EMBL" id="JAUCMV010000002">
    <property type="protein sequence ID" value="KAK0416883.1"/>
    <property type="molecule type" value="Genomic_DNA"/>
</dbReference>
<dbReference type="AlphaFoldDB" id="A0AA39M115"/>
<dbReference type="Proteomes" id="UP001175271">
    <property type="component" value="Unassembled WGS sequence"/>
</dbReference>
<keyword evidence="2" id="KW-1185">Reference proteome</keyword>
<comment type="caution">
    <text evidence="1">The sequence shown here is derived from an EMBL/GenBank/DDBJ whole genome shotgun (WGS) entry which is preliminary data.</text>
</comment>
<gene>
    <name evidence="1" type="ORF">QR680_012734</name>
</gene>
<sequence length="84" mass="9283">MGLAPVRICRTRRCTPQLPVGIATSPTKTTTRAVPTIDRHLSNDLVRLFAAPHYNAPQKADFEAVSRSLVAAPAQVRNKARRMF</sequence>
<evidence type="ECO:0000313" key="2">
    <source>
        <dbReference type="Proteomes" id="UP001175271"/>
    </source>
</evidence>
<name>A0AA39M115_9BILA</name>
<proteinExistence type="predicted"/>
<protein>
    <submittedName>
        <fullName evidence="1">Uncharacterized protein</fullName>
    </submittedName>
</protein>
<reference evidence="1" key="1">
    <citation type="submission" date="2023-06" db="EMBL/GenBank/DDBJ databases">
        <title>Genomic analysis of the entomopathogenic nematode Steinernema hermaphroditum.</title>
        <authorList>
            <person name="Schwarz E.M."/>
            <person name="Heppert J.K."/>
            <person name="Baniya A."/>
            <person name="Schwartz H.T."/>
            <person name="Tan C.-H."/>
            <person name="Antoshechkin I."/>
            <person name="Sternberg P.W."/>
            <person name="Goodrich-Blair H."/>
            <person name="Dillman A.R."/>
        </authorList>
    </citation>
    <scope>NUCLEOTIDE SEQUENCE</scope>
    <source>
        <strain evidence="1">PS9179</strain>
        <tissue evidence="1">Whole animal</tissue>
    </source>
</reference>